<name>A0ABR2L104_9EUKA</name>
<accession>A0ABR2L104</accession>
<keyword evidence="8" id="KW-0862">Zinc</keyword>
<dbReference type="Gene3D" id="3.30.40.10">
    <property type="entry name" value="Zinc/RING finger domain, C3HC4 (zinc finger)"/>
    <property type="match status" value="1"/>
</dbReference>
<organism evidence="13 14">
    <name type="scientific">Tritrichomonas musculus</name>
    <dbReference type="NCBI Taxonomy" id="1915356"/>
    <lineage>
        <taxon>Eukaryota</taxon>
        <taxon>Metamonada</taxon>
        <taxon>Parabasalia</taxon>
        <taxon>Tritrichomonadida</taxon>
        <taxon>Tritrichomonadidae</taxon>
        <taxon>Tritrichomonas</taxon>
    </lineage>
</organism>
<dbReference type="InterPro" id="IPR051031">
    <property type="entry name" value="RING-box_E3_Ubiquitin_Ligase"/>
</dbReference>
<evidence type="ECO:0000259" key="12">
    <source>
        <dbReference type="PROSITE" id="PS50089"/>
    </source>
</evidence>
<dbReference type="Proteomes" id="UP001470230">
    <property type="component" value="Unassembled WGS sequence"/>
</dbReference>
<comment type="caution">
    <text evidence="13">The sequence shown here is derived from an EMBL/GenBank/DDBJ whole genome shotgun (WGS) entry which is preliminary data.</text>
</comment>
<evidence type="ECO:0000256" key="3">
    <source>
        <dbReference type="ARBA" id="ARBA00004906"/>
    </source>
</evidence>
<keyword evidence="6 10" id="KW-0863">Zinc-finger</keyword>
<evidence type="ECO:0000313" key="14">
    <source>
        <dbReference type="Proteomes" id="UP001470230"/>
    </source>
</evidence>
<protein>
    <submittedName>
        <fullName evidence="13">RING-box protein 2</fullName>
    </submittedName>
</protein>
<evidence type="ECO:0000256" key="10">
    <source>
        <dbReference type="PROSITE-ProRule" id="PRU00175"/>
    </source>
</evidence>
<dbReference type="Pfam" id="PF12678">
    <property type="entry name" value="zf-rbx1"/>
    <property type="match status" value="1"/>
</dbReference>
<proteinExistence type="predicted"/>
<keyword evidence="7" id="KW-0833">Ubl conjugation pathway</keyword>
<dbReference type="InterPro" id="IPR013083">
    <property type="entry name" value="Znf_RING/FYVE/PHD"/>
</dbReference>
<comment type="subcellular location">
    <subcellularLocation>
        <location evidence="2">Cytoplasm</location>
    </subcellularLocation>
    <subcellularLocation>
        <location evidence="1">Nucleus</location>
    </subcellularLocation>
</comment>
<evidence type="ECO:0000256" key="9">
    <source>
        <dbReference type="ARBA" id="ARBA00023242"/>
    </source>
</evidence>
<feature type="compositionally biased region" description="Polar residues" evidence="11">
    <location>
        <begin position="1"/>
        <end position="12"/>
    </location>
</feature>
<dbReference type="InterPro" id="IPR001841">
    <property type="entry name" value="Znf_RING"/>
</dbReference>
<keyword evidence="4" id="KW-0963">Cytoplasm</keyword>
<evidence type="ECO:0000256" key="4">
    <source>
        <dbReference type="ARBA" id="ARBA00022490"/>
    </source>
</evidence>
<dbReference type="PROSITE" id="PS50089">
    <property type="entry name" value="ZF_RING_2"/>
    <property type="match status" value="1"/>
</dbReference>
<evidence type="ECO:0000313" key="13">
    <source>
        <dbReference type="EMBL" id="KAK8896983.1"/>
    </source>
</evidence>
<keyword evidence="9" id="KW-0539">Nucleus</keyword>
<evidence type="ECO:0000256" key="7">
    <source>
        <dbReference type="ARBA" id="ARBA00022786"/>
    </source>
</evidence>
<evidence type="ECO:0000256" key="6">
    <source>
        <dbReference type="ARBA" id="ARBA00022771"/>
    </source>
</evidence>
<evidence type="ECO:0000256" key="11">
    <source>
        <dbReference type="SAM" id="MobiDB-lite"/>
    </source>
</evidence>
<comment type="pathway">
    <text evidence="3">Protein modification; protein ubiquitination.</text>
</comment>
<evidence type="ECO:0000256" key="8">
    <source>
        <dbReference type="ARBA" id="ARBA00022833"/>
    </source>
</evidence>
<evidence type="ECO:0000256" key="1">
    <source>
        <dbReference type="ARBA" id="ARBA00004123"/>
    </source>
</evidence>
<feature type="region of interest" description="Disordered" evidence="11">
    <location>
        <begin position="1"/>
        <end position="52"/>
    </location>
</feature>
<evidence type="ECO:0000256" key="5">
    <source>
        <dbReference type="ARBA" id="ARBA00022723"/>
    </source>
</evidence>
<dbReference type="SUPFAM" id="SSF57850">
    <property type="entry name" value="RING/U-box"/>
    <property type="match status" value="1"/>
</dbReference>
<keyword evidence="14" id="KW-1185">Reference proteome</keyword>
<dbReference type="PANTHER" id="PTHR11210">
    <property type="entry name" value="RING BOX"/>
    <property type="match status" value="1"/>
</dbReference>
<evidence type="ECO:0000256" key="2">
    <source>
        <dbReference type="ARBA" id="ARBA00004496"/>
    </source>
</evidence>
<dbReference type="InterPro" id="IPR024766">
    <property type="entry name" value="Znf_RING_H2"/>
</dbReference>
<reference evidence="13 14" key="1">
    <citation type="submission" date="2024-04" db="EMBL/GenBank/DDBJ databases">
        <title>Tritrichomonas musculus Genome.</title>
        <authorList>
            <person name="Alves-Ferreira E."/>
            <person name="Grigg M."/>
            <person name="Lorenzi H."/>
            <person name="Galac M."/>
        </authorList>
    </citation>
    <scope>NUCLEOTIDE SEQUENCE [LARGE SCALE GENOMIC DNA]</scope>
    <source>
        <strain evidence="13 14">EAF2021</strain>
    </source>
</reference>
<feature type="domain" description="RING-type" evidence="12">
    <location>
        <begin position="75"/>
        <end position="127"/>
    </location>
</feature>
<keyword evidence="5" id="KW-0479">Metal-binding</keyword>
<sequence>MSEENQNQQSPVRKQAAARINRAGQRPTTRRVAGMRNDETIQSGNRNEGAAPNPQILMKRYCPVYVIRSTGVTECTICRNQLDQICTKCQLEGITDTNRCTVVEGMCGHKFHRHCLEGWLRRSPYCPSGSCGLRWENA</sequence>
<dbReference type="EMBL" id="JAPFFF010000002">
    <property type="protein sequence ID" value="KAK8896983.1"/>
    <property type="molecule type" value="Genomic_DNA"/>
</dbReference>
<gene>
    <name evidence="13" type="ORF">M9Y10_014913</name>
</gene>